<evidence type="ECO:0000313" key="4">
    <source>
        <dbReference type="Proteomes" id="UP000433876"/>
    </source>
</evidence>
<feature type="chain" id="PRO_5035731093" evidence="2">
    <location>
        <begin position="26"/>
        <end position="300"/>
    </location>
</feature>
<evidence type="ECO:0000256" key="2">
    <source>
        <dbReference type="SAM" id="SignalP"/>
    </source>
</evidence>
<feature type="signal peptide" evidence="2">
    <location>
        <begin position="1"/>
        <end position="25"/>
    </location>
</feature>
<reference evidence="3 4" key="1">
    <citation type="submission" date="2017-07" db="EMBL/GenBank/DDBJ databases">
        <title>Genome sequence of the Sordaria macrospora wild type strain R19027.</title>
        <authorList>
            <person name="Nowrousian M."/>
            <person name="Teichert I."/>
            <person name="Kueck U."/>
        </authorList>
    </citation>
    <scope>NUCLEOTIDE SEQUENCE [LARGE SCALE GENOMIC DNA]</scope>
    <source>
        <strain evidence="3 4">R19027</strain>
        <tissue evidence="3">Mycelium</tissue>
    </source>
</reference>
<feature type="compositionally biased region" description="Low complexity" evidence="1">
    <location>
        <begin position="73"/>
        <end position="89"/>
    </location>
</feature>
<organism evidence="3 4">
    <name type="scientific">Sordaria macrospora</name>
    <dbReference type="NCBI Taxonomy" id="5147"/>
    <lineage>
        <taxon>Eukaryota</taxon>
        <taxon>Fungi</taxon>
        <taxon>Dikarya</taxon>
        <taxon>Ascomycota</taxon>
        <taxon>Pezizomycotina</taxon>
        <taxon>Sordariomycetes</taxon>
        <taxon>Sordariomycetidae</taxon>
        <taxon>Sordariales</taxon>
        <taxon>Sordariaceae</taxon>
        <taxon>Sordaria</taxon>
    </lineage>
</organism>
<dbReference type="OMA" id="HKHEIRD"/>
<dbReference type="VEuPathDB" id="FungiDB:SMAC_05663"/>
<proteinExistence type="predicted"/>
<accession>A0A8S8ZJ32</accession>
<keyword evidence="2" id="KW-0732">Signal</keyword>
<evidence type="ECO:0000256" key="1">
    <source>
        <dbReference type="SAM" id="MobiDB-lite"/>
    </source>
</evidence>
<gene>
    <name evidence="3" type="ORF">SMACR_05663</name>
</gene>
<protein>
    <submittedName>
        <fullName evidence="3">Uncharacterized protein</fullName>
    </submittedName>
</protein>
<dbReference type="Proteomes" id="UP000433876">
    <property type="component" value="Unassembled WGS sequence"/>
</dbReference>
<dbReference type="AlphaFoldDB" id="A0A8S8ZJ32"/>
<sequence>MSPQSFSTALALLLFLLSLVSLGLAGPPRHKHEIRDLPSALTSTQTEDETTYYSEATETYISLPPLWPPRPTPHSSSTDSPSTFSTSSPEYPYDTESDTTTTSWNWTFTPSTTWNFTTPWNTTWTGYPEPTTASNITTPFTHFTGSPFTSNSPPYFTWSSYSDTWGDHNTYPTPSSASPGWTYEDITTTISVIKTLTSFTTTVVKSKTVRPSPKPPITSNTFTFKTTPFANLTTFTSPKWTTLPIASLTGNPFCSNAADPDNGIGNHCVCDNGETVGVIPFSKGGNASDYQPCAYTTVGY</sequence>
<dbReference type="EMBL" id="NMPR01000147">
    <property type="protein sequence ID" value="KAA8629150.1"/>
    <property type="molecule type" value="Genomic_DNA"/>
</dbReference>
<name>A0A8S8ZJ32_SORMA</name>
<evidence type="ECO:0000313" key="3">
    <source>
        <dbReference type="EMBL" id="KAA8629150.1"/>
    </source>
</evidence>
<comment type="caution">
    <text evidence="3">The sequence shown here is derived from an EMBL/GenBank/DDBJ whole genome shotgun (WGS) entry which is preliminary data.</text>
</comment>
<feature type="region of interest" description="Disordered" evidence="1">
    <location>
        <begin position="64"/>
        <end position="96"/>
    </location>
</feature>